<gene>
    <name evidence="5" type="ORF">B0W48_02665</name>
</gene>
<keyword evidence="3" id="KW-0238">DNA-binding</keyword>
<comment type="similarity">
    <text evidence="1">Belongs to the type-I restriction system S methylase family.</text>
</comment>
<dbReference type="STRING" id="247523.B0W48_02665"/>
<protein>
    <recommendedName>
        <fullName evidence="4">Type I restriction modification DNA specificity domain-containing protein</fullName>
    </recommendedName>
</protein>
<organism evidence="5 6">
    <name type="scientific">Pseudoalteromonas aliena</name>
    <dbReference type="NCBI Taxonomy" id="247523"/>
    <lineage>
        <taxon>Bacteria</taxon>
        <taxon>Pseudomonadati</taxon>
        <taxon>Pseudomonadota</taxon>
        <taxon>Gammaproteobacteria</taxon>
        <taxon>Alteromonadales</taxon>
        <taxon>Pseudoalteromonadaceae</taxon>
        <taxon>Pseudoalteromonas</taxon>
    </lineage>
</organism>
<dbReference type="PANTHER" id="PTHR30408">
    <property type="entry name" value="TYPE-1 RESTRICTION ENZYME ECOKI SPECIFICITY PROTEIN"/>
    <property type="match status" value="1"/>
</dbReference>
<evidence type="ECO:0000259" key="4">
    <source>
        <dbReference type="Pfam" id="PF01420"/>
    </source>
</evidence>
<dbReference type="PANTHER" id="PTHR30408:SF13">
    <property type="entry name" value="TYPE I RESTRICTION ENZYME HINDI SPECIFICITY SUBUNIT"/>
    <property type="match status" value="1"/>
</dbReference>
<sequence>MGSNWKTTTTLADISERIGDGLHGTPKYSDDGEYYFVNGNNLESGAIVYKDSTKRVGLEEYNKHKKELGSSTVLVSINGTIGNVALYNGEEVVLGKSACYINLKKGISKEFVKYILSGYLFQEYIQRCSTGSTIKNVSLKMMRDFAFRIPDTGIEQDKAVELLKLLDHKISLNNQTNQTLEQMAQALFKSWFVDFDPVFDNLLASVDFKLENLENRLPDELKQKAQRRLAALDSLENAAECKASLIALDHELQAQTQAAEQVSEKAAETPVKANFNANPKILAQHANTHAHFPNEFEHNEQLGWIPKGWDIKAVSETIQINPRTSLSKGAIAKFADMKSIPTSGYMVDEIIEKAFSGGVKFKRNDILLARITPCLQNGKTAWVDFLKEDEVGFGSTEFIVLRENNNISFPFIACLAKGDSFRAHCMQSMVGSSGRQRVQNACFDSYYLALPKSDVLKDMFTELTKPNFKKMTNNKLESESLTKLRDTLLPKLISGELQIPDVATDDETVD</sequence>
<dbReference type="SUPFAM" id="SSF116734">
    <property type="entry name" value="DNA methylase specificity domain"/>
    <property type="match status" value="2"/>
</dbReference>
<dbReference type="InterPro" id="IPR044946">
    <property type="entry name" value="Restrct_endonuc_typeI_TRD_sf"/>
</dbReference>
<evidence type="ECO:0000313" key="5">
    <source>
        <dbReference type="EMBL" id="AQP98796.1"/>
    </source>
</evidence>
<evidence type="ECO:0000256" key="3">
    <source>
        <dbReference type="ARBA" id="ARBA00023125"/>
    </source>
</evidence>
<dbReference type="Pfam" id="PF01420">
    <property type="entry name" value="Methylase_S"/>
    <property type="match status" value="1"/>
</dbReference>
<keyword evidence="2" id="KW-0680">Restriction system</keyword>
<evidence type="ECO:0000256" key="2">
    <source>
        <dbReference type="ARBA" id="ARBA00022747"/>
    </source>
</evidence>
<dbReference type="KEGG" id="paln:B0W48_02665"/>
<evidence type="ECO:0000313" key="6">
    <source>
        <dbReference type="Proteomes" id="UP000188243"/>
    </source>
</evidence>
<evidence type="ECO:0000256" key="1">
    <source>
        <dbReference type="ARBA" id="ARBA00010923"/>
    </source>
</evidence>
<dbReference type="REBASE" id="617145">
    <property type="entry name" value="S2.PalEH1I"/>
</dbReference>
<accession>A0A1Q2GUL1</accession>
<proteinExistence type="inferred from homology"/>
<dbReference type="InterPro" id="IPR000055">
    <property type="entry name" value="Restrct_endonuc_typeI_TRD"/>
</dbReference>
<dbReference type="RefSeq" id="WP_208611573.1">
    <property type="nucleotide sequence ID" value="NZ_CP019628.1"/>
</dbReference>
<feature type="domain" description="Type I restriction modification DNA specificity" evidence="4">
    <location>
        <begin position="4"/>
        <end position="182"/>
    </location>
</feature>
<dbReference type="Proteomes" id="UP000188243">
    <property type="component" value="Chromosome"/>
</dbReference>
<dbReference type="InterPro" id="IPR052021">
    <property type="entry name" value="Type-I_RS_S_subunit"/>
</dbReference>
<dbReference type="CDD" id="cd17260">
    <property type="entry name" value="RMtype1_S_EcoEI-TRD1-CR1_like"/>
    <property type="match status" value="1"/>
</dbReference>
<name>A0A1Q2GUL1_9GAMM</name>
<dbReference type="AlphaFoldDB" id="A0A1Q2GUL1"/>
<dbReference type="EMBL" id="CP019628">
    <property type="protein sequence ID" value="AQP98796.1"/>
    <property type="molecule type" value="Genomic_DNA"/>
</dbReference>
<dbReference type="Gene3D" id="3.90.220.20">
    <property type="entry name" value="DNA methylase specificity domains"/>
    <property type="match status" value="2"/>
</dbReference>
<reference evidence="5 6" key="1">
    <citation type="submission" date="2017-02" db="EMBL/GenBank/DDBJ databases">
        <title>Complete genome sequence of the cold-active Pseudoalteromonas aliena strain EH1 isolated from Arctic seawater.</title>
        <authorList>
            <person name="Kim E."/>
            <person name="Heo E."/>
            <person name="Kim H."/>
            <person name="Kim D."/>
        </authorList>
    </citation>
    <scope>NUCLEOTIDE SEQUENCE [LARGE SCALE GENOMIC DNA]</scope>
    <source>
        <strain evidence="5 6">EH1</strain>
    </source>
</reference>
<dbReference type="GO" id="GO:0003677">
    <property type="term" value="F:DNA binding"/>
    <property type="evidence" value="ECO:0007669"/>
    <property type="project" value="UniProtKB-KW"/>
</dbReference>
<dbReference type="GO" id="GO:0009307">
    <property type="term" value="P:DNA restriction-modification system"/>
    <property type="evidence" value="ECO:0007669"/>
    <property type="project" value="UniProtKB-KW"/>
</dbReference>